<sequence>MREPLGPVWDSPVVTALVARFAARGVAVEITGLDEHSARLHARLSEAEPAPAG</sequence>
<proteinExistence type="predicted"/>
<dbReference type="AlphaFoldDB" id="A0A840NAS4"/>
<protein>
    <recommendedName>
        <fullName evidence="3">STAS domain-containing protein</fullName>
    </recommendedName>
</protein>
<reference evidence="1 2" key="1">
    <citation type="submission" date="2020-08" db="EMBL/GenBank/DDBJ databases">
        <title>Sequencing the genomes of 1000 actinobacteria strains.</title>
        <authorList>
            <person name="Klenk H.-P."/>
        </authorList>
    </citation>
    <scope>NUCLEOTIDE SEQUENCE [LARGE SCALE GENOMIC DNA]</scope>
    <source>
        <strain evidence="1 2">DSM 45582</strain>
    </source>
</reference>
<evidence type="ECO:0008006" key="3">
    <source>
        <dbReference type="Google" id="ProtNLM"/>
    </source>
</evidence>
<evidence type="ECO:0000313" key="2">
    <source>
        <dbReference type="Proteomes" id="UP000580474"/>
    </source>
</evidence>
<dbReference type="Proteomes" id="UP000580474">
    <property type="component" value="Unassembled WGS sequence"/>
</dbReference>
<gene>
    <name evidence="1" type="ORF">BJ969_001782</name>
</gene>
<name>A0A840NAS4_9PSEU</name>
<keyword evidence="2" id="KW-1185">Reference proteome</keyword>
<dbReference type="RefSeq" id="WP_184478347.1">
    <property type="nucleotide sequence ID" value="NZ_JACHIV010000001.1"/>
</dbReference>
<organism evidence="1 2">
    <name type="scientific">Saccharopolyspora gloriosae</name>
    <dbReference type="NCBI Taxonomy" id="455344"/>
    <lineage>
        <taxon>Bacteria</taxon>
        <taxon>Bacillati</taxon>
        <taxon>Actinomycetota</taxon>
        <taxon>Actinomycetes</taxon>
        <taxon>Pseudonocardiales</taxon>
        <taxon>Pseudonocardiaceae</taxon>
        <taxon>Saccharopolyspora</taxon>
    </lineage>
</organism>
<comment type="caution">
    <text evidence="1">The sequence shown here is derived from an EMBL/GenBank/DDBJ whole genome shotgun (WGS) entry which is preliminary data.</text>
</comment>
<accession>A0A840NAS4</accession>
<dbReference type="EMBL" id="JACHIV010000001">
    <property type="protein sequence ID" value="MBB5068694.1"/>
    <property type="molecule type" value="Genomic_DNA"/>
</dbReference>
<evidence type="ECO:0000313" key="1">
    <source>
        <dbReference type="EMBL" id="MBB5068694.1"/>
    </source>
</evidence>